<sequence>MKIVHSFWSKPSLVGVSSLEKVHGGWPHPKYHYMGWALSCLTFKKHYNDVQLVTDSKGKEMLIDTFNLPYTSVAVELNKINHYPEKLWALGKLYAYKIQDTPFIHVDGDIFIWKRFNSSLEKSELIGQHLDNEENHYHTSMHHLEKNNISIPQELKDDFAILKRFNSTNAGILGGKNIDFFQEYVDRAFHFVDKNLEKVNNKINGSSFAIIYEQYMFSALARKWDIEINHLIQYNDTGIMHLSDFFNRYLSKKYVHLLAKTKSSLECYHEMEMQLLTEHPDYHERICSFFD</sequence>
<reference evidence="2 3" key="1">
    <citation type="submission" date="2018-03" db="EMBL/GenBank/DDBJ databases">
        <title>Genomic Encyclopedia of Archaeal and Bacterial Type Strains, Phase II (KMG-II): from individual species to whole genera.</title>
        <authorList>
            <person name="Goeker M."/>
        </authorList>
    </citation>
    <scope>NUCLEOTIDE SEQUENCE [LARGE SCALE GENOMIC DNA]</scope>
    <source>
        <strain evidence="2 3">DSM 25027</strain>
    </source>
</reference>
<accession>A0A2T0MIX9</accession>
<evidence type="ECO:0000313" key="3">
    <source>
        <dbReference type="Proteomes" id="UP000237640"/>
    </source>
</evidence>
<feature type="domain" description="DUF6734" evidence="1">
    <location>
        <begin position="1"/>
        <end position="288"/>
    </location>
</feature>
<dbReference type="Proteomes" id="UP000237640">
    <property type="component" value="Unassembled WGS sequence"/>
</dbReference>
<comment type="caution">
    <text evidence="2">The sequence shown here is derived from an EMBL/GenBank/DDBJ whole genome shotgun (WGS) entry which is preliminary data.</text>
</comment>
<dbReference type="Pfam" id="PF20508">
    <property type="entry name" value="DUF6734"/>
    <property type="match status" value="1"/>
</dbReference>
<organism evidence="2 3">
    <name type="scientific">Flagellimonas meridianipacifica</name>
    <dbReference type="NCBI Taxonomy" id="1080225"/>
    <lineage>
        <taxon>Bacteria</taxon>
        <taxon>Pseudomonadati</taxon>
        <taxon>Bacteroidota</taxon>
        <taxon>Flavobacteriia</taxon>
        <taxon>Flavobacteriales</taxon>
        <taxon>Flavobacteriaceae</taxon>
        <taxon>Flagellimonas</taxon>
    </lineage>
</organism>
<gene>
    <name evidence="2" type="ORF">CLV81_1540</name>
</gene>
<protein>
    <recommendedName>
        <fullName evidence="1">DUF6734 domain-containing protein</fullName>
    </recommendedName>
</protein>
<dbReference type="AlphaFoldDB" id="A0A2T0MIX9"/>
<dbReference type="EMBL" id="PVYX01000001">
    <property type="protein sequence ID" value="PRX57534.1"/>
    <property type="molecule type" value="Genomic_DNA"/>
</dbReference>
<evidence type="ECO:0000313" key="2">
    <source>
        <dbReference type="EMBL" id="PRX57534.1"/>
    </source>
</evidence>
<keyword evidence="3" id="KW-1185">Reference proteome</keyword>
<name>A0A2T0MIX9_9FLAO</name>
<dbReference type="InterPro" id="IPR046621">
    <property type="entry name" value="DUF6734"/>
</dbReference>
<proteinExistence type="predicted"/>
<evidence type="ECO:0000259" key="1">
    <source>
        <dbReference type="Pfam" id="PF20508"/>
    </source>
</evidence>